<dbReference type="GO" id="GO:0003958">
    <property type="term" value="F:NADPH-hemoprotein reductase activity"/>
    <property type="evidence" value="ECO:0007669"/>
    <property type="project" value="UniProtKB-EC"/>
</dbReference>
<dbReference type="PRINTS" id="PR00371">
    <property type="entry name" value="FPNCR"/>
</dbReference>
<evidence type="ECO:0000256" key="1">
    <source>
        <dbReference type="ARBA" id="ARBA00001917"/>
    </source>
</evidence>
<evidence type="ECO:0000313" key="12">
    <source>
        <dbReference type="Proteomes" id="UP000001880"/>
    </source>
</evidence>
<dbReference type="HOGENOM" id="CLU_001570_17_0_7"/>
<evidence type="ECO:0000256" key="4">
    <source>
        <dbReference type="ARBA" id="ARBA00022643"/>
    </source>
</evidence>
<dbReference type="GO" id="GO:0050660">
    <property type="term" value="F:flavin adenine dinucleotide binding"/>
    <property type="evidence" value="ECO:0007669"/>
    <property type="project" value="TreeGrafter"/>
</dbReference>
<dbReference type="InterPro" id="IPR017927">
    <property type="entry name" value="FAD-bd_FR_type"/>
</dbReference>
<organism evidence="11 12">
    <name type="scientific">Haliangium ochraceum (strain DSM 14365 / JCM 11303 / SMP-2)</name>
    <dbReference type="NCBI Taxonomy" id="502025"/>
    <lineage>
        <taxon>Bacteria</taxon>
        <taxon>Pseudomonadati</taxon>
        <taxon>Myxococcota</taxon>
        <taxon>Polyangia</taxon>
        <taxon>Haliangiales</taxon>
        <taxon>Kofleriaceae</taxon>
        <taxon>Haliangium</taxon>
    </lineage>
</organism>
<keyword evidence="3" id="KW-0285">Flavoprotein</keyword>
<dbReference type="InterPro" id="IPR008254">
    <property type="entry name" value="Flavodoxin/NO_synth"/>
</dbReference>
<dbReference type="Gene3D" id="3.40.50.360">
    <property type="match status" value="1"/>
</dbReference>
<proteinExistence type="predicted"/>
<protein>
    <recommendedName>
        <fullName evidence="8">NADPH--hemoprotein reductase</fullName>
        <ecNumber evidence="8">1.6.2.4</ecNumber>
    </recommendedName>
</protein>
<comment type="cofactor">
    <cofactor evidence="2">
        <name>FAD</name>
        <dbReference type="ChEBI" id="CHEBI:57692"/>
    </cofactor>
</comment>
<feature type="domain" description="FAD-binding FR-type" evidence="10">
    <location>
        <begin position="123"/>
        <end position="364"/>
    </location>
</feature>
<dbReference type="PANTHER" id="PTHR19384">
    <property type="entry name" value="NITRIC OXIDE SYNTHASE-RELATED"/>
    <property type="match status" value="1"/>
</dbReference>
<dbReference type="OrthoDB" id="9790745at2"/>
<keyword evidence="5" id="KW-0274">FAD</keyword>
<evidence type="ECO:0000256" key="6">
    <source>
        <dbReference type="ARBA" id="ARBA00022857"/>
    </source>
</evidence>
<dbReference type="Pfam" id="PF00175">
    <property type="entry name" value="NAD_binding_1"/>
    <property type="match status" value="1"/>
</dbReference>
<dbReference type="InterPro" id="IPR001094">
    <property type="entry name" value="Flavdoxin-like"/>
</dbReference>
<accession>D0LLU0</accession>
<evidence type="ECO:0000256" key="7">
    <source>
        <dbReference type="ARBA" id="ARBA00023002"/>
    </source>
</evidence>
<name>D0LLU0_HALO1</name>
<dbReference type="InterPro" id="IPR003097">
    <property type="entry name" value="CysJ-like_FAD-binding"/>
</dbReference>
<dbReference type="GO" id="GO:0005829">
    <property type="term" value="C:cytosol"/>
    <property type="evidence" value="ECO:0007669"/>
    <property type="project" value="TreeGrafter"/>
</dbReference>
<keyword evidence="6" id="KW-0521">NADP</keyword>
<dbReference type="PRINTS" id="PR00369">
    <property type="entry name" value="FLAVODOXIN"/>
</dbReference>
<comment type="cofactor">
    <cofactor evidence="1">
        <name>FMN</name>
        <dbReference type="ChEBI" id="CHEBI:58210"/>
    </cofactor>
</comment>
<dbReference type="CDD" id="cd06206">
    <property type="entry name" value="bifunctional_CYPOR"/>
    <property type="match status" value="1"/>
</dbReference>
<feature type="domain" description="Flavodoxin-like" evidence="9">
    <location>
        <begin position="1"/>
        <end position="92"/>
    </location>
</feature>
<dbReference type="eggNOG" id="COG0369">
    <property type="taxonomic scope" value="Bacteria"/>
</dbReference>
<dbReference type="InterPro" id="IPR029039">
    <property type="entry name" value="Flavoprotein-like_sf"/>
</dbReference>
<gene>
    <name evidence="11" type="ordered locus">Hoch_2584</name>
</gene>
<dbReference type="Pfam" id="PF00667">
    <property type="entry name" value="FAD_binding_1"/>
    <property type="match status" value="1"/>
</dbReference>
<dbReference type="InterPro" id="IPR023173">
    <property type="entry name" value="NADPH_Cyt_P450_Rdtase_alpha"/>
</dbReference>
<dbReference type="AlphaFoldDB" id="D0LLU0"/>
<dbReference type="PROSITE" id="PS51384">
    <property type="entry name" value="FAD_FR"/>
    <property type="match status" value="1"/>
</dbReference>
<dbReference type="InterPro" id="IPR039261">
    <property type="entry name" value="FNR_nucleotide-bd"/>
</dbReference>
<sequence length="521" mass="56203">MIITASYEGQPPDNARRFVAALDELAPDSLSGLRYAVFGCGNRQWVRTYQAVPKRVDQALAAAGATPISERGEGDADGDFFGAFETWSDVLWAALSRGNGDARAPRLRVEVLPAARASVLQQSTTELGQIVENRELVVMGAPGARSKRHIEIALPAGTRYQPGDYLAILPRNPPERIERVLRRFGLAEDTQIVVRPGGDNASPAGAGLALPSGYPIAAGELLAGYLELGQPATPGQIRALAAACACPPERRQLAALAEAPAFLDEIVAKRVSALDLLERFPACALPFAVFLDMLPPLRARQYSISSSPLRDPARCSLTVAVVDAPASSGSGRYRGVASSFLAEQQPGARVAVAVRPASAHFRPPADPATPMILICAGTGLAPFRGFLEHRALEAERGQRPARALLYFGCDHPEVDYLYRDELRAWQEDGIVDMRPTFALAPEGEDVFVQHRLWRERAEFAALVRAGAHVYVCGDGTRLVPAVRDTLERMYAAETGATAEATAAWFNDMEHKRGRYAVDAFA</sequence>
<dbReference type="SUPFAM" id="SSF52343">
    <property type="entry name" value="Ferredoxin reductase-like, C-terminal NADP-linked domain"/>
    <property type="match status" value="1"/>
</dbReference>
<evidence type="ECO:0000259" key="9">
    <source>
        <dbReference type="PROSITE" id="PS50902"/>
    </source>
</evidence>
<dbReference type="EMBL" id="CP001804">
    <property type="protein sequence ID" value="ACY15118.1"/>
    <property type="molecule type" value="Genomic_DNA"/>
</dbReference>
<dbReference type="EC" id="1.6.2.4" evidence="8"/>
<dbReference type="Gene3D" id="1.20.990.10">
    <property type="entry name" value="NADPH-cytochrome p450 Reductase, Chain A, domain 3"/>
    <property type="match status" value="1"/>
</dbReference>
<dbReference type="InterPro" id="IPR001433">
    <property type="entry name" value="OxRdtase_FAD/NAD-bd"/>
</dbReference>
<dbReference type="Gene3D" id="3.40.50.80">
    <property type="entry name" value="Nucleotide-binding domain of ferredoxin-NADP reductase (FNR) module"/>
    <property type="match status" value="1"/>
</dbReference>
<reference evidence="11 12" key="1">
    <citation type="journal article" date="2010" name="Stand. Genomic Sci.">
        <title>Complete genome sequence of Haliangium ochraceum type strain (SMP-2).</title>
        <authorList>
            <consortium name="US DOE Joint Genome Institute (JGI-PGF)"/>
            <person name="Ivanova N."/>
            <person name="Daum C."/>
            <person name="Lang E."/>
            <person name="Abt B."/>
            <person name="Kopitz M."/>
            <person name="Saunders E."/>
            <person name="Lapidus A."/>
            <person name="Lucas S."/>
            <person name="Glavina Del Rio T."/>
            <person name="Nolan M."/>
            <person name="Tice H."/>
            <person name="Copeland A."/>
            <person name="Cheng J.F."/>
            <person name="Chen F."/>
            <person name="Bruce D."/>
            <person name="Goodwin L."/>
            <person name="Pitluck S."/>
            <person name="Mavromatis K."/>
            <person name="Pati A."/>
            <person name="Mikhailova N."/>
            <person name="Chen A."/>
            <person name="Palaniappan K."/>
            <person name="Land M."/>
            <person name="Hauser L."/>
            <person name="Chang Y.J."/>
            <person name="Jeffries C.D."/>
            <person name="Detter J.C."/>
            <person name="Brettin T."/>
            <person name="Rohde M."/>
            <person name="Goker M."/>
            <person name="Bristow J."/>
            <person name="Markowitz V."/>
            <person name="Eisen J.A."/>
            <person name="Hugenholtz P."/>
            <person name="Kyrpides N.C."/>
            <person name="Klenk H.P."/>
        </authorList>
    </citation>
    <scope>NUCLEOTIDE SEQUENCE [LARGE SCALE GENOMIC DNA]</scope>
    <source>
        <strain evidence="12">DSM 14365 / CIP 107738 / JCM 11303 / AJ 13395 / SMP-2</strain>
    </source>
</reference>
<evidence type="ECO:0000259" key="10">
    <source>
        <dbReference type="PROSITE" id="PS51384"/>
    </source>
</evidence>
<dbReference type="STRING" id="502025.Hoch_2584"/>
<evidence type="ECO:0000256" key="5">
    <source>
        <dbReference type="ARBA" id="ARBA00022827"/>
    </source>
</evidence>
<dbReference type="RefSeq" id="WP_012827726.1">
    <property type="nucleotide sequence ID" value="NC_013440.1"/>
</dbReference>
<dbReference type="GO" id="GO:0010181">
    <property type="term" value="F:FMN binding"/>
    <property type="evidence" value="ECO:0007669"/>
    <property type="project" value="InterPro"/>
</dbReference>
<keyword evidence="4" id="KW-0288">FMN</keyword>
<dbReference type="SUPFAM" id="SSF63380">
    <property type="entry name" value="Riboflavin synthase domain-like"/>
    <property type="match status" value="1"/>
</dbReference>
<dbReference type="Proteomes" id="UP000001880">
    <property type="component" value="Chromosome"/>
</dbReference>
<keyword evidence="7" id="KW-0560">Oxidoreductase</keyword>
<dbReference type="InterPro" id="IPR001709">
    <property type="entry name" value="Flavoprot_Pyr_Nucl_cyt_Rdtase"/>
</dbReference>
<evidence type="ECO:0000256" key="2">
    <source>
        <dbReference type="ARBA" id="ARBA00001974"/>
    </source>
</evidence>
<dbReference type="PROSITE" id="PS50902">
    <property type="entry name" value="FLAVODOXIN_LIKE"/>
    <property type="match status" value="1"/>
</dbReference>
<dbReference type="SUPFAM" id="SSF52218">
    <property type="entry name" value="Flavoproteins"/>
    <property type="match status" value="1"/>
</dbReference>
<dbReference type="Pfam" id="PF00258">
    <property type="entry name" value="Flavodoxin_1"/>
    <property type="match status" value="1"/>
</dbReference>
<dbReference type="PANTHER" id="PTHR19384:SF17">
    <property type="entry name" value="NADPH--CYTOCHROME P450 REDUCTASE"/>
    <property type="match status" value="1"/>
</dbReference>
<dbReference type="Gene3D" id="2.40.30.10">
    <property type="entry name" value="Translation factors"/>
    <property type="match status" value="2"/>
</dbReference>
<dbReference type="InterPro" id="IPR017938">
    <property type="entry name" value="Riboflavin_synthase-like_b-brl"/>
</dbReference>
<dbReference type="KEGG" id="hoh:Hoch_2584"/>
<evidence type="ECO:0000256" key="3">
    <source>
        <dbReference type="ARBA" id="ARBA00022630"/>
    </source>
</evidence>
<evidence type="ECO:0000313" key="11">
    <source>
        <dbReference type="EMBL" id="ACY15118.1"/>
    </source>
</evidence>
<evidence type="ECO:0000256" key="8">
    <source>
        <dbReference type="ARBA" id="ARBA00023797"/>
    </source>
</evidence>
<keyword evidence="12" id="KW-1185">Reference proteome</keyword>